<dbReference type="GO" id="GO:0060097">
    <property type="term" value="P:cytoskeletal rearrangement involved in phagocytosis, engulfment"/>
    <property type="evidence" value="ECO:0007669"/>
    <property type="project" value="TreeGrafter"/>
</dbReference>
<dbReference type="GO" id="GO:0016020">
    <property type="term" value="C:membrane"/>
    <property type="evidence" value="ECO:0007669"/>
    <property type="project" value="UniProtKB-SubCell"/>
</dbReference>
<evidence type="ECO:0000313" key="12">
    <source>
        <dbReference type="EMBL" id="KAJ7316537.1"/>
    </source>
</evidence>
<feature type="domain" description="Ig-like" evidence="11">
    <location>
        <begin position="32"/>
        <end position="127"/>
    </location>
</feature>
<evidence type="ECO:0000256" key="4">
    <source>
        <dbReference type="ARBA" id="ARBA00022989"/>
    </source>
</evidence>
<keyword evidence="6" id="KW-1015">Disulfide bond</keyword>
<dbReference type="EMBL" id="JAPFRF010000011">
    <property type="protein sequence ID" value="KAJ7316537.1"/>
    <property type="molecule type" value="Genomic_DNA"/>
</dbReference>
<evidence type="ECO:0000256" key="5">
    <source>
        <dbReference type="ARBA" id="ARBA00023136"/>
    </source>
</evidence>
<keyword evidence="5" id="KW-0472">Membrane</keyword>
<protein>
    <recommendedName>
        <fullName evidence="11">Ig-like domain-containing protein</fullName>
    </recommendedName>
</protein>
<dbReference type="Gene3D" id="2.60.40.10">
    <property type="entry name" value="Immunoglobulins"/>
    <property type="match status" value="1"/>
</dbReference>
<accession>A0A9Q0XIT9</accession>
<dbReference type="InterPro" id="IPR013783">
    <property type="entry name" value="Ig-like_fold"/>
</dbReference>
<dbReference type="Pfam" id="PF07686">
    <property type="entry name" value="V-set"/>
    <property type="match status" value="1"/>
</dbReference>
<comment type="caution">
    <text evidence="12">The sequence shown here is derived from an EMBL/GenBank/DDBJ whole genome shotgun (WGS) entry which is preliminary data.</text>
</comment>
<dbReference type="InterPro" id="IPR013106">
    <property type="entry name" value="Ig_V-set"/>
</dbReference>
<dbReference type="FunFam" id="2.60.40.10:FF:000774">
    <property type="entry name" value="Hepatitis A virus cellular receptor 1"/>
    <property type="match status" value="1"/>
</dbReference>
<dbReference type="GO" id="GO:0043277">
    <property type="term" value="P:apoptotic cell clearance"/>
    <property type="evidence" value="ECO:0007669"/>
    <property type="project" value="TreeGrafter"/>
</dbReference>
<dbReference type="Proteomes" id="UP001142489">
    <property type="component" value="Unassembled WGS sequence"/>
</dbReference>
<keyword evidence="3 10" id="KW-0732">Signal</keyword>
<dbReference type="AlphaFoldDB" id="A0A9Q0XIT9"/>
<name>A0A9Q0XIT9_9SAUR</name>
<sequence length="175" mass="19337">MLPCLTGMCILQLVLTGFLAAGVETVTKGKVGQNLTLPCHYSTAQHGTTTTCWGQGNCPLSWCSATIVHTDAQLKIHGQSSKYHLLGDIHQGEMSLTIVNATENDSGTYCCRVEISGLFNDQKTNVQVVIEKDTEQGIRIHLSRDVGYMTKMHLSILLISYNELQQVMYTIPEYQ</sequence>
<dbReference type="GO" id="GO:0001786">
    <property type="term" value="F:phosphatidylserine binding"/>
    <property type="evidence" value="ECO:0007669"/>
    <property type="project" value="TreeGrafter"/>
</dbReference>
<dbReference type="PROSITE" id="PS50835">
    <property type="entry name" value="IG_LIKE"/>
    <property type="match status" value="1"/>
</dbReference>
<keyword evidence="7" id="KW-0325">Glycoprotein</keyword>
<feature type="signal peptide" evidence="10">
    <location>
        <begin position="1"/>
        <end position="25"/>
    </location>
</feature>
<dbReference type="InterPro" id="IPR007110">
    <property type="entry name" value="Ig-like_dom"/>
</dbReference>
<evidence type="ECO:0000256" key="7">
    <source>
        <dbReference type="ARBA" id="ARBA00023180"/>
    </source>
</evidence>
<evidence type="ECO:0000256" key="3">
    <source>
        <dbReference type="ARBA" id="ARBA00022729"/>
    </source>
</evidence>
<evidence type="ECO:0000259" key="11">
    <source>
        <dbReference type="PROSITE" id="PS50835"/>
    </source>
</evidence>
<keyword evidence="8" id="KW-0393">Immunoglobulin domain</keyword>
<reference evidence="12" key="1">
    <citation type="journal article" date="2023" name="DNA Res.">
        <title>Chromosome-level genome assembly of Phrynocephalus forsythii using third-generation DNA sequencing and Hi-C analysis.</title>
        <authorList>
            <person name="Qi Y."/>
            <person name="Zhao W."/>
            <person name="Zhao Y."/>
            <person name="Niu C."/>
            <person name="Cao S."/>
            <person name="Zhang Y."/>
        </authorList>
    </citation>
    <scope>NUCLEOTIDE SEQUENCE</scope>
    <source>
        <tissue evidence="12">Muscle</tissue>
    </source>
</reference>
<evidence type="ECO:0000256" key="10">
    <source>
        <dbReference type="SAM" id="SignalP"/>
    </source>
</evidence>
<evidence type="ECO:0000256" key="9">
    <source>
        <dbReference type="ARBA" id="ARBA00038203"/>
    </source>
</evidence>
<dbReference type="InterPro" id="IPR003599">
    <property type="entry name" value="Ig_sub"/>
</dbReference>
<keyword evidence="13" id="KW-1185">Reference proteome</keyword>
<gene>
    <name evidence="12" type="ORF">JRQ81_002699</name>
</gene>
<evidence type="ECO:0000256" key="1">
    <source>
        <dbReference type="ARBA" id="ARBA00004479"/>
    </source>
</evidence>
<dbReference type="PANTHER" id="PTHR46608:SF3">
    <property type="entry name" value="T-CELL IMMUNOGLOBULIN AND MUCIN DOMAIN-CONTAINING PROTEIN 4"/>
    <property type="match status" value="1"/>
</dbReference>
<dbReference type="OrthoDB" id="434099at2759"/>
<comment type="similarity">
    <text evidence="9">Belongs to the immunoglobulin superfamily. TIM family.</text>
</comment>
<proteinExistence type="inferred from homology"/>
<evidence type="ECO:0000256" key="6">
    <source>
        <dbReference type="ARBA" id="ARBA00023157"/>
    </source>
</evidence>
<dbReference type="SUPFAM" id="SSF48726">
    <property type="entry name" value="Immunoglobulin"/>
    <property type="match status" value="1"/>
</dbReference>
<organism evidence="12 13">
    <name type="scientific">Phrynocephalus forsythii</name>
    <dbReference type="NCBI Taxonomy" id="171643"/>
    <lineage>
        <taxon>Eukaryota</taxon>
        <taxon>Metazoa</taxon>
        <taxon>Chordata</taxon>
        <taxon>Craniata</taxon>
        <taxon>Vertebrata</taxon>
        <taxon>Euteleostomi</taxon>
        <taxon>Lepidosauria</taxon>
        <taxon>Squamata</taxon>
        <taxon>Bifurcata</taxon>
        <taxon>Unidentata</taxon>
        <taxon>Episquamata</taxon>
        <taxon>Toxicofera</taxon>
        <taxon>Iguania</taxon>
        <taxon>Acrodonta</taxon>
        <taxon>Agamidae</taxon>
        <taxon>Agaminae</taxon>
        <taxon>Phrynocephalus</taxon>
    </lineage>
</organism>
<dbReference type="InterPro" id="IPR036179">
    <property type="entry name" value="Ig-like_dom_sf"/>
</dbReference>
<dbReference type="PANTHER" id="PTHR46608">
    <property type="entry name" value="T-CELL IMMUNOGLOBULIN AND MUCIN DOMAIN-CONTAINING PROTEIN 4"/>
    <property type="match status" value="1"/>
</dbReference>
<keyword evidence="4" id="KW-1133">Transmembrane helix</keyword>
<comment type="subcellular location">
    <subcellularLocation>
        <location evidence="1">Membrane</location>
        <topology evidence="1">Single-pass type I membrane protein</topology>
    </subcellularLocation>
</comment>
<keyword evidence="2" id="KW-0812">Transmembrane</keyword>
<evidence type="ECO:0000256" key="8">
    <source>
        <dbReference type="ARBA" id="ARBA00023319"/>
    </source>
</evidence>
<dbReference type="SMART" id="SM00409">
    <property type="entry name" value="IG"/>
    <property type="match status" value="1"/>
</dbReference>
<evidence type="ECO:0000256" key="2">
    <source>
        <dbReference type="ARBA" id="ARBA00022692"/>
    </source>
</evidence>
<evidence type="ECO:0000313" key="13">
    <source>
        <dbReference type="Proteomes" id="UP001142489"/>
    </source>
</evidence>
<feature type="chain" id="PRO_5040416918" description="Ig-like domain-containing protein" evidence="10">
    <location>
        <begin position="26"/>
        <end position="175"/>
    </location>
</feature>